<protein>
    <submittedName>
        <fullName evidence="1">Uncharacterized protein</fullName>
    </submittedName>
</protein>
<dbReference type="RefSeq" id="YP_009792746.1">
    <property type="nucleotide sequence ID" value="NC_047861.1"/>
</dbReference>
<keyword evidence="2" id="KW-1185">Reference proteome</keyword>
<dbReference type="GeneID" id="54982954"/>
<dbReference type="Proteomes" id="UP000228765">
    <property type="component" value="Segment"/>
</dbReference>
<organism evidence="1 2">
    <name type="scientific">Bordetella phage vB_BbrM_PHB04</name>
    <dbReference type="NCBI Taxonomy" id="2029657"/>
    <lineage>
        <taxon>Viruses</taxon>
        <taxon>Duplodnaviria</taxon>
        <taxon>Heunggongvirae</taxon>
        <taxon>Uroviricota</taxon>
        <taxon>Caudoviricetes</taxon>
        <taxon>Phabquatrovirus</taxon>
        <taxon>Phabquatrovirus PHB04</taxon>
    </lineage>
</organism>
<name>A0A291LAR4_9CAUD</name>
<dbReference type="KEGG" id="vg:54982954"/>
<proteinExistence type="predicted"/>
<dbReference type="EMBL" id="MF663786">
    <property type="protein sequence ID" value="ATI15698.1"/>
    <property type="molecule type" value="Genomic_DNA"/>
</dbReference>
<reference evidence="1 2" key="1">
    <citation type="submission" date="2017-08" db="EMBL/GenBank/DDBJ databases">
        <title>Complete genome sequence of a novel bacteriophage infecting Bordetella bronchiseptica.</title>
        <authorList>
            <person name="Chen Y."/>
            <person name="Song J."/>
            <person name="Wu B."/>
        </authorList>
    </citation>
    <scope>NUCLEOTIDE SEQUENCE [LARGE SCALE GENOMIC DNA]</scope>
</reference>
<evidence type="ECO:0000313" key="1">
    <source>
        <dbReference type="EMBL" id="ATI15698.1"/>
    </source>
</evidence>
<accession>A0A291LAR4</accession>
<sequence length="101" mass="11647">MNAHQRRKARRQDARDYPGLHPYQIRAIKKMRRGTARLPAPYIYFRQGAGKTITFPPGTAIYCQQFGRSLRPEYIPDLIGYVNGRRIEADVAAPTTNQERT</sequence>
<evidence type="ECO:0000313" key="2">
    <source>
        <dbReference type="Proteomes" id="UP000228765"/>
    </source>
</evidence>